<evidence type="ECO:0000313" key="2">
    <source>
        <dbReference type="Proteomes" id="UP000271974"/>
    </source>
</evidence>
<dbReference type="AlphaFoldDB" id="A0A433UB90"/>
<gene>
    <name evidence="1" type="ORF">EGW08_001132</name>
</gene>
<protein>
    <submittedName>
        <fullName evidence="1">Uncharacterized protein</fullName>
    </submittedName>
</protein>
<keyword evidence="2" id="KW-1185">Reference proteome</keyword>
<evidence type="ECO:0000313" key="1">
    <source>
        <dbReference type="EMBL" id="RUS91107.1"/>
    </source>
</evidence>
<reference evidence="1 2" key="1">
    <citation type="submission" date="2019-01" db="EMBL/GenBank/DDBJ databases">
        <title>A draft genome assembly of the solar-powered sea slug Elysia chlorotica.</title>
        <authorList>
            <person name="Cai H."/>
            <person name="Li Q."/>
            <person name="Fang X."/>
            <person name="Li J."/>
            <person name="Curtis N.E."/>
            <person name="Altenburger A."/>
            <person name="Shibata T."/>
            <person name="Feng M."/>
            <person name="Maeda T."/>
            <person name="Schwartz J.A."/>
            <person name="Shigenobu S."/>
            <person name="Lundholm N."/>
            <person name="Nishiyama T."/>
            <person name="Yang H."/>
            <person name="Hasebe M."/>
            <person name="Li S."/>
            <person name="Pierce S.K."/>
            <person name="Wang J."/>
        </authorList>
    </citation>
    <scope>NUCLEOTIDE SEQUENCE [LARGE SCALE GENOMIC DNA]</scope>
    <source>
        <strain evidence="1">EC2010</strain>
        <tissue evidence="1">Whole organism of an adult</tissue>
    </source>
</reference>
<dbReference type="EMBL" id="RQTK01000018">
    <property type="protein sequence ID" value="RUS91107.1"/>
    <property type="molecule type" value="Genomic_DNA"/>
</dbReference>
<organism evidence="1 2">
    <name type="scientific">Elysia chlorotica</name>
    <name type="common">Eastern emerald elysia</name>
    <name type="synonym">Sea slug</name>
    <dbReference type="NCBI Taxonomy" id="188477"/>
    <lineage>
        <taxon>Eukaryota</taxon>
        <taxon>Metazoa</taxon>
        <taxon>Spiralia</taxon>
        <taxon>Lophotrochozoa</taxon>
        <taxon>Mollusca</taxon>
        <taxon>Gastropoda</taxon>
        <taxon>Heterobranchia</taxon>
        <taxon>Euthyneura</taxon>
        <taxon>Panpulmonata</taxon>
        <taxon>Sacoglossa</taxon>
        <taxon>Placobranchoidea</taxon>
        <taxon>Plakobranchidae</taxon>
        <taxon>Elysia</taxon>
    </lineage>
</organism>
<accession>A0A433UB90</accession>
<name>A0A433UB90_ELYCH</name>
<comment type="caution">
    <text evidence="1">The sequence shown here is derived from an EMBL/GenBank/DDBJ whole genome shotgun (WGS) entry which is preliminary data.</text>
</comment>
<feature type="non-terminal residue" evidence="1">
    <location>
        <position position="1"/>
    </location>
</feature>
<proteinExistence type="predicted"/>
<sequence length="90" mass="10139">AKRVVVDPPIRDKIAPKCGIDSAMNSTTTIISVREIIRLNVKSETNRGLHMWLMTITKPKKRCRVIRISTIYCIGPPERLSRILSSALIP</sequence>
<dbReference type="Proteomes" id="UP000271974">
    <property type="component" value="Unassembled WGS sequence"/>
</dbReference>